<evidence type="ECO:0000313" key="3">
    <source>
        <dbReference type="EMBL" id="GAE94866.1"/>
    </source>
</evidence>
<feature type="transmembrane region" description="Helical" evidence="2">
    <location>
        <begin position="9"/>
        <end position="34"/>
    </location>
</feature>
<name>W4VNW3_9BACI</name>
<dbReference type="eggNOG" id="COG2199">
    <property type="taxonomic scope" value="Bacteria"/>
</dbReference>
<evidence type="ECO:0000256" key="2">
    <source>
        <dbReference type="SAM" id="Phobius"/>
    </source>
</evidence>
<feature type="transmembrane region" description="Helical" evidence="2">
    <location>
        <begin position="73"/>
        <end position="90"/>
    </location>
</feature>
<keyword evidence="2" id="KW-1133">Transmembrane helix</keyword>
<sequence>MRNIFNRKIVIFIVVLILSVIAQFFSVSLIFGLSISFAPIIYFSCIRIFGSRFSLLLVVMMSIVTYYLHFNNLSVFLSIAEVLVIGWFYSKKAKDLFTWSFVYSLIIFALYLIIITLLVDYISIPQTVTNFLLLQTVTATLFSALVADIFYDYAPFIPKLKYFFKASRRVYFGQVIAHLLIFFAVFPILIVILVTSQGMEQNMMQEYQNDYLRLESRLQTKITEMDSTEIQNHELDSLLEKAKIKSMLQDYIGLTDKRIYMLDQKNQVWLDMHSENTNIPDLNEIKQGYVKKIHSDGFIWLSTNSNHLFDWYRAYYIAETSFLNKQTFLVIPTFYLVNEVIENLLDYLIFVLFVLFVSLVFGMIVNHVLSKSLIRLTQLTSDLPEKMERQETFYWDDTNINEFSTLGDNIKKVANQLQSMFLEAKKKMIC</sequence>
<dbReference type="Proteomes" id="UP000019102">
    <property type="component" value="Unassembled WGS sequence"/>
</dbReference>
<feature type="transmembrane region" description="Helical" evidence="2">
    <location>
        <begin position="131"/>
        <end position="151"/>
    </location>
</feature>
<keyword evidence="2" id="KW-0812">Transmembrane</keyword>
<keyword evidence="4" id="KW-1185">Reference proteome</keyword>
<dbReference type="OrthoDB" id="9759607at2"/>
<feature type="transmembrane region" description="Helical" evidence="2">
    <location>
        <begin position="347"/>
        <end position="369"/>
    </location>
</feature>
<protein>
    <submittedName>
        <fullName evidence="3">Uncharacterized protein</fullName>
    </submittedName>
</protein>
<reference evidence="3 4" key="1">
    <citation type="journal article" date="2014" name="Genome Announc.">
        <title>Draft Genome Sequence of the Boron-Tolerant and Moderately Halotolerant Bacterium Gracilibacillus boraciitolerans JCM 21714T.</title>
        <authorList>
            <person name="Ahmed I."/>
            <person name="Oshima K."/>
            <person name="Suda W."/>
            <person name="Kitamura K."/>
            <person name="Iida T."/>
            <person name="Ohmori Y."/>
            <person name="Fujiwara T."/>
            <person name="Hattori M."/>
            <person name="Ohkuma M."/>
        </authorList>
    </citation>
    <scope>NUCLEOTIDE SEQUENCE [LARGE SCALE GENOMIC DNA]</scope>
    <source>
        <strain evidence="3 4">JCM 21714</strain>
    </source>
</reference>
<feature type="transmembrane region" description="Helical" evidence="2">
    <location>
        <begin position="171"/>
        <end position="194"/>
    </location>
</feature>
<dbReference type="STRING" id="1298598.JCM21714_4065"/>
<gene>
    <name evidence="3" type="ORF">JCM21714_4065</name>
</gene>
<keyword evidence="2" id="KW-0472">Membrane</keyword>
<feature type="transmembrane region" description="Helical" evidence="2">
    <location>
        <begin position="322"/>
        <end position="341"/>
    </location>
</feature>
<dbReference type="AlphaFoldDB" id="W4VNW3"/>
<accession>W4VNW3</accession>
<feature type="transmembrane region" description="Helical" evidence="2">
    <location>
        <begin position="96"/>
        <end position="119"/>
    </location>
</feature>
<evidence type="ECO:0000256" key="1">
    <source>
        <dbReference type="SAM" id="Coils"/>
    </source>
</evidence>
<dbReference type="RefSeq" id="WP_035725546.1">
    <property type="nucleotide sequence ID" value="NZ_BAVS01000033.1"/>
</dbReference>
<comment type="caution">
    <text evidence="3">The sequence shown here is derived from an EMBL/GenBank/DDBJ whole genome shotgun (WGS) entry which is preliminary data.</text>
</comment>
<proteinExistence type="predicted"/>
<feature type="coiled-coil region" evidence="1">
    <location>
        <begin position="204"/>
        <end position="245"/>
    </location>
</feature>
<feature type="transmembrane region" description="Helical" evidence="2">
    <location>
        <begin position="40"/>
        <end position="66"/>
    </location>
</feature>
<keyword evidence="1" id="KW-0175">Coiled coil</keyword>
<evidence type="ECO:0000313" key="4">
    <source>
        <dbReference type="Proteomes" id="UP000019102"/>
    </source>
</evidence>
<dbReference type="EMBL" id="BAVS01000033">
    <property type="protein sequence ID" value="GAE94866.1"/>
    <property type="molecule type" value="Genomic_DNA"/>
</dbReference>
<organism evidence="3 4">
    <name type="scientific">Gracilibacillus boraciitolerans JCM 21714</name>
    <dbReference type="NCBI Taxonomy" id="1298598"/>
    <lineage>
        <taxon>Bacteria</taxon>
        <taxon>Bacillati</taxon>
        <taxon>Bacillota</taxon>
        <taxon>Bacilli</taxon>
        <taxon>Bacillales</taxon>
        <taxon>Bacillaceae</taxon>
        <taxon>Gracilibacillus</taxon>
    </lineage>
</organism>